<sequence length="179" mass="20930">MKYFIGIVPREEYKTRITEFRDKWKNNSISDIVEPHITLKAQGGLTQDEKWISIVKEICYKTSPFQITLAKPMFFGEEILYLSTTSKELYTLHERILRKVAPPSDLIEKYFELDNYVPHLTIGKTAYGLTKQELINMANLAEIELAPFPTFEVTSVRIYQESAPNRYIKYLDIPLNEDK</sequence>
<comment type="caution">
    <text evidence="1">The sequence shown here is derived from an EMBL/GenBank/DDBJ whole genome shotgun (WGS) entry which is preliminary data.</text>
</comment>
<accession>A0A5D4T457</accession>
<proteinExistence type="predicted"/>
<dbReference type="InterPro" id="IPR009097">
    <property type="entry name" value="Cyclic_Pdiesterase"/>
</dbReference>
<dbReference type="Gene3D" id="3.90.1140.10">
    <property type="entry name" value="Cyclic phosphodiesterase"/>
    <property type="match status" value="1"/>
</dbReference>
<dbReference type="OrthoDB" id="70764at2"/>
<dbReference type="SUPFAM" id="SSF55144">
    <property type="entry name" value="LigT-like"/>
    <property type="match status" value="1"/>
</dbReference>
<reference evidence="1 2" key="1">
    <citation type="submission" date="2019-08" db="EMBL/GenBank/DDBJ databases">
        <title>Bacillus genomes from the desert of Cuatro Cienegas, Coahuila.</title>
        <authorList>
            <person name="Olmedo-Alvarez G."/>
        </authorList>
    </citation>
    <scope>NUCLEOTIDE SEQUENCE [LARGE SCALE GENOMIC DNA]</scope>
    <source>
        <strain evidence="1 2">CH28_1T</strain>
    </source>
</reference>
<keyword evidence="1" id="KW-0436">Ligase</keyword>
<organism evidence="1 2">
    <name type="scientific">Sutcliffiella horikoshii</name>
    <dbReference type="NCBI Taxonomy" id="79883"/>
    <lineage>
        <taxon>Bacteria</taxon>
        <taxon>Bacillati</taxon>
        <taxon>Bacillota</taxon>
        <taxon>Bacilli</taxon>
        <taxon>Bacillales</taxon>
        <taxon>Bacillaceae</taxon>
        <taxon>Sutcliffiella</taxon>
    </lineage>
</organism>
<gene>
    <name evidence="1" type="ORF">FZC76_00905</name>
</gene>
<name>A0A5D4T457_9BACI</name>
<dbReference type="Pfam" id="PF13563">
    <property type="entry name" value="2_5_RNA_ligase2"/>
    <property type="match status" value="1"/>
</dbReference>
<dbReference type="EMBL" id="VTEV01000001">
    <property type="protein sequence ID" value="TYS70487.1"/>
    <property type="molecule type" value="Genomic_DNA"/>
</dbReference>
<dbReference type="GO" id="GO:0016874">
    <property type="term" value="F:ligase activity"/>
    <property type="evidence" value="ECO:0007669"/>
    <property type="project" value="UniProtKB-KW"/>
</dbReference>
<dbReference type="Proteomes" id="UP000322524">
    <property type="component" value="Unassembled WGS sequence"/>
</dbReference>
<protein>
    <submittedName>
        <fullName evidence="1">2'-5' RNA ligase family protein</fullName>
    </submittedName>
</protein>
<dbReference type="AlphaFoldDB" id="A0A5D4T457"/>
<evidence type="ECO:0000313" key="2">
    <source>
        <dbReference type="Proteomes" id="UP000322524"/>
    </source>
</evidence>
<evidence type="ECO:0000313" key="1">
    <source>
        <dbReference type="EMBL" id="TYS70487.1"/>
    </source>
</evidence>
<dbReference type="RefSeq" id="WP_148986391.1">
    <property type="nucleotide sequence ID" value="NZ_VTEV01000001.1"/>
</dbReference>